<dbReference type="Proteomes" id="UP001493487">
    <property type="component" value="Unassembled WGS sequence"/>
</dbReference>
<accession>A0ABV1KRU5</accession>
<dbReference type="PANTHER" id="PTHR46268:SF6">
    <property type="entry name" value="UNIVERSAL STRESS PROTEIN UP12"/>
    <property type="match status" value="1"/>
</dbReference>
<comment type="subcellular location">
    <subcellularLocation>
        <location evidence="2">Cytoplasm</location>
    </subcellularLocation>
</comment>
<sequence length="143" mass="15613">MIFKHILVPYDGSNTSAKALDKAIQFVKADPATQLTVAHVINLQPLVVADITFVQPEGYQEQVKKQGNELLDKIKQRLGELPHTNVVVLAGSPAEAIVDYSDNSDCDLIIMGSRGLGAIREFMVGSVSHNVLQHARIPVLIMK</sequence>
<dbReference type="InterPro" id="IPR006016">
    <property type="entry name" value="UspA"/>
</dbReference>
<reference evidence="4 5" key="1">
    <citation type="journal article" date="2023" name="Genome Announc.">
        <title>Pan-Genome Analyses of the Genus Cohnella and Proposal of the Novel Species Cohnella silvisoli sp. nov., Isolated from Forest Soil.</title>
        <authorList>
            <person name="Wang C."/>
            <person name="Mao L."/>
            <person name="Bao G."/>
            <person name="Zhu H."/>
        </authorList>
    </citation>
    <scope>NUCLEOTIDE SEQUENCE [LARGE SCALE GENOMIC DNA]</scope>
    <source>
        <strain evidence="4 5">NL03-T5-1</strain>
    </source>
</reference>
<gene>
    <name evidence="4" type="ORF">QJS35_10415</name>
</gene>
<dbReference type="InterPro" id="IPR014729">
    <property type="entry name" value="Rossmann-like_a/b/a_fold"/>
</dbReference>
<dbReference type="PIRSF" id="PIRSF006276">
    <property type="entry name" value="UspA"/>
    <property type="match status" value="1"/>
</dbReference>
<evidence type="ECO:0000313" key="4">
    <source>
        <dbReference type="EMBL" id="MEQ4482810.1"/>
    </source>
</evidence>
<name>A0ABV1KRU5_9BACL</name>
<evidence type="ECO:0000313" key="5">
    <source>
        <dbReference type="Proteomes" id="UP001493487"/>
    </source>
</evidence>
<evidence type="ECO:0000256" key="1">
    <source>
        <dbReference type="ARBA" id="ARBA00008791"/>
    </source>
</evidence>
<feature type="domain" description="UspA" evidence="3">
    <location>
        <begin position="3"/>
        <end position="143"/>
    </location>
</feature>
<protein>
    <recommendedName>
        <fullName evidence="2">Universal stress protein</fullName>
    </recommendedName>
</protein>
<comment type="similarity">
    <text evidence="1 2">Belongs to the universal stress protein A family.</text>
</comment>
<dbReference type="EMBL" id="JASKHM010000005">
    <property type="protein sequence ID" value="MEQ4482810.1"/>
    <property type="molecule type" value="Genomic_DNA"/>
</dbReference>
<keyword evidence="2" id="KW-0963">Cytoplasm</keyword>
<dbReference type="SUPFAM" id="SSF52402">
    <property type="entry name" value="Adenine nucleotide alpha hydrolases-like"/>
    <property type="match status" value="1"/>
</dbReference>
<dbReference type="InterPro" id="IPR006015">
    <property type="entry name" value="Universal_stress_UspA"/>
</dbReference>
<dbReference type="PANTHER" id="PTHR46268">
    <property type="entry name" value="STRESS RESPONSE PROTEIN NHAX"/>
    <property type="match status" value="1"/>
</dbReference>
<proteinExistence type="inferred from homology"/>
<dbReference type="Pfam" id="PF00582">
    <property type="entry name" value="Usp"/>
    <property type="match status" value="1"/>
</dbReference>
<dbReference type="RefSeq" id="WP_232185519.1">
    <property type="nucleotide sequence ID" value="NZ_JAIOAP010000005.1"/>
</dbReference>
<evidence type="ECO:0000259" key="3">
    <source>
        <dbReference type="Pfam" id="PF00582"/>
    </source>
</evidence>
<organism evidence="4 5">
    <name type="scientific">Cohnella silvisoli</name>
    <dbReference type="NCBI Taxonomy" id="2873699"/>
    <lineage>
        <taxon>Bacteria</taxon>
        <taxon>Bacillati</taxon>
        <taxon>Bacillota</taxon>
        <taxon>Bacilli</taxon>
        <taxon>Bacillales</taxon>
        <taxon>Paenibacillaceae</taxon>
        <taxon>Cohnella</taxon>
    </lineage>
</organism>
<evidence type="ECO:0000256" key="2">
    <source>
        <dbReference type="PIRNR" id="PIRNR006276"/>
    </source>
</evidence>
<dbReference type="Gene3D" id="3.40.50.620">
    <property type="entry name" value="HUPs"/>
    <property type="match status" value="1"/>
</dbReference>
<comment type="caution">
    <text evidence="4">The sequence shown here is derived from an EMBL/GenBank/DDBJ whole genome shotgun (WGS) entry which is preliminary data.</text>
</comment>
<dbReference type="PRINTS" id="PR01438">
    <property type="entry name" value="UNVRSLSTRESS"/>
</dbReference>
<keyword evidence="5" id="KW-1185">Reference proteome</keyword>
<dbReference type="CDD" id="cd00293">
    <property type="entry name" value="USP-like"/>
    <property type="match status" value="1"/>
</dbReference>